<dbReference type="Gene3D" id="3.30.2080.10">
    <property type="entry name" value="GH92 mannosidase domain"/>
    <property type="match status" value="1"/>
</dbReference>
<evidence type="ECO:0000313" key="4">
    <source>
        <dbReference type="EMBL" id="SCW80216.1"/>
    </source>
</evidence>
<dbReference type="Gene3D" id="1.20.1050.60">
    <property type="entry name" value="alpha-1,2-mannosidase"/>
    <property type="match status" value="1"/>
</dbReference>
<dbReference type="GO" id="GO:0006516">
    <property type="term" value="P:glycoprotein catabolic process"/>
    <property type="evidence" value="ECO:0007669"/>
    <property type="project" value="TreeGrafter"/>
</dbReference>
<name>A0A1G4TFW2_9CAUL</name>
<dbReference type="Proteomes" id="UP000199150">
    <property type="component" value="Unassembled WGS sequence"/>
</dbReference>
<dbReference type="InterPro" id="IPR005887">
    <property type="entry name" value="GH92_a_mannosidase_put"/>
</dbReference>
<evidence type="ECO:0000259" key="3">
    <source>
        <dbReference type="Pfam" id="PF17678"/>
    </source>
</evidence>
<dbReference type="PANTHER" id="PTHR12143">
    <property type="entry name" value="PEPTIDE N-GLYCANASE PNGASE -RELATED"/>
    <property type="match status" value="1"/>
</dbReference>
<dbReference type="GO" id="GO:0005975">
    <property type="term" value="P:carbohydrate metabolic process"/>
    <property type="evidence" value="ECO:0007669"/>
    <property type="project" value="InterPro"/>
</dbReference>
<dbReference type="GO" id="GO:0005829">
    <property type="term" value="C:cytosol"/>
    <property type="evidence" value="ECO:0007669"/>
    <property type="project" value="TreeGrafter"/>
</dbReference>
<dbReference type="Pfam" id="PF17678">
    <property type="entry name" value="Glyco_hydro_92N"/>
    <property type="match status" value="1"/>
</dbReference>
<sequence>MYRFQILPLVALFTVALNGTALADPAGSVAQAQELSALVDPFVGVDGGSTVGGNTVPGAQIPFGFVTFSPDTTRGDTNGYDSASPIMGLSLTHVSGTGGDSQYGNFRISPTVGLLRANHLVFAKSQETASPGYYSVVLGNAPDEAIKTEVTATRMVGFMRLTFPTAAGERASMPGNVILNVSSIVEMGGKGQRATASHVDIIDDHTLSGWASFEGAWNPTPYRIYFYAVFDRPSQEVGAWRASQGGFEAHPGTGSLNGLPQSLSPAHKQSVMVDYDIDQAFAHKLGGYARFDIAKNPVVQVKVAVSFISAEKARAHLAAEAPGWDFDAVRLRSQALWDQALSKITVDGGTEAQRRIFYTALYHSETMPHDLSGDNAWWDSIEPHYEDFYTLWDTFRTLHPLLTLIEPQRQRDMIRSLLDTYKHTGWLPDARIAGANGMTQGGSNGDVVVADAIVKDLGGFDYDLAYAALKTDGEVEPDQPLLQGRVLKDYLKLGYVSLSQPRSASRTLEYAYNDFAIAEVASKLGKHDDAARYLARSQGWRKLWDDKLGCIRPRYANGERLENYSCTYDYPDKSTPWWEAPYYEGSGQQYSTYVPHDVSGLISQVGGSEAFTGWLDRLFDTGHYSQGNEPDILASYLYIHAGRPDRTAKRIRQIMADNYSLKRTGLPGNDDAGAMSSWFVWNAIGLYPNAGQPFYYIGSPLFAASTVHLEGGKNFTIRAHNNSADNIYVVAARLNGKALSRAWLTHEEIVSGGTLDLDMAPVPGTWANQFTSPPSIISPQ</sequence>
<dbReference type="Gene3D" id="1.20.1610.10">
    <property type="entry name" value="alpha-1,2-mannosidases domains"/>
    <property type="match status" value="1"/>
</dbReference>
<dbReference type="InterPro" id="IPR041371">
    <property type="entry name" value="GH92_N"/>
</dbReference>
<dbReference type="FunFam" id="3.30.2080.10:FF:000001">
    <property type="entry name" value="Alpha-1,2-mannosidase subfamily"/>
    <property type="match status" value="1"/>
</dbReference>
<feature type="domain" description="Glycosyl hydrolase family 92" evidence="2">
    <location>
        <begin position="312"/>
        <end position="760"/>
    </location>
</feature>
<gene>
    <name evidence="4" type="ORF">SAMN02927928_3508</name>
</gene>
<dbReference type="AlphaFoldDB" id="A0A1G4TFW2"/>
<protein>
    <submittedName>
        <fullName evidence="4">Alpha-1,2-mannosidase, putative</fullName>
    </submittedName>
</protein>
<dbReference type="InterPro" id="IPR008928">
    <property type="entry name" value="6-hairpin_glycosidase_sf"/>
</dbReference>
<dbReference type="InterPro" id="IPR014718">
    <property type="entry name" value="GH-type_carb-bd"/>
</dbReference>
<feature type="chain" id="PRO_5011551126" evidence="1">
    <location>
        <begin position="24"/>
        <end position="780"/>
    </location>
</feature>
<organism evidence="4 5">
    <name type="scientific">Asticcacaulis taihuensis</name>
    <dbReference type="NCBI Taxonomy" id="260084"/>
    <lineage>
        <taxon>Bacteria</taxon>
        <taxon>Pseudomonadati</taxon>
        <taxon>Pseudomonadota</taxon>
        <taxon>Alphaproteobacteria</taxon>
        <taxon>Caulobacterales</taxon>
        <taxon>Caulobacteraceae</taxon>
        <taxon>Asticcacaulis</taxon>
    </lineage>
</organism>
<dbReference type="PANTHER" id="PTHR12143:SF43">
    <property type="entry name" value="PUTATIVE-RELATED"/>
    <property type="match status" value="1"/>
</dbReference>
<feature type="domain" description="Glycosyl hydrolase family 92 N-terminal" evidence="3">
    <location>
        <begin position="38"/>
        <end position="306"/>
    </location>
</feature>
<proteinExistence type="predicted"/>
<keyword evidence="1" id="KW-0732">Signal</keyword>
<dbReference type="NCBIfam" id="TIGR01180">
    <property type="entry name" value="aman2_put"/>
    <property type="match status" value="1"/>
</dbReference>
<feature type="signal peptide" evidence="1">
    <location>
        <begin position="1"/>
        <end position="23"/>
    </location>
</feature>
<dbReference type="EMBL" id="FMTS01000008">
    <property type="protein sequence ID" value="SCW80216.1"/>
    <property type="molecule type" value="Genomic_DNA"/>
</dbReference>
<dbReference type="Gene3D" id="2.70.98.10">
    <property type="match status" value="1"/>
</dbReference>
<dbReference type="SUPFAM" id="SSF48208">
    <property type="entry name" value="Six-hairpin glycosidases"/>
    <property type="match status" value="1"/>
</dbReference>
<dbReference type="GO" id="GO:0000224">
    <property type="term" value="F:peptide-N4-(N-acetyl-beta-glucosaminyl)asparagine amidase activity"/>
    <property type="evidence" value="ECO:0007669"/>
    <property type="project" value="TreeGrafter"/>
</dbReference>
<dbReference type="STRING" id="260084.SAMN02927928_3508"/>
<dbReference type="InterPro" id="IPR050883">
    <property type="entry name" value="PNGase"/>
</dbReference>
<dbReference type="RefSeq" id="WP_245679070.1">
    <property type="nucleotide sequence ID" value="NZ_CBCRYE010000002.1"/>
</dbReference>
<evidence type="ECO:0000256" key="1">
    <source>
        <dbReference type="SAM" id="SignalP"/>
    </source>
</evidence>
<keyword evidence="5" id="KW-1185">Reference proteome</keyword>
<dbReference type="InterPro" id="IPR012939">
    <property type="entry name" value="Glyco_hydro_92"/>
</dbReference>
<evidence type="ECO:0000313" key="5">
    <source>
        <dbReference type="Proteomes" id="UP000199150"/>
    </source>
</evidence>
<dbReference type="Pfam" id="PF07971">
    <property type="entry name" value="Glyco_hydro_92"/>
    <property type="match status" value="1"/>
</dbReference>
<accession>A0A1G4TFW2</accession>
<dbReference type="GO" id="GO:0030246">
    <property type="term" value="F:carbohydrate binding"/>
    <property type="evidence" value="ECO:0007669"/>
    <property type="project" value="InterPro"/>
</dbReference>
<reference evidence="5" key="1">
    <citation type="submission" date="2016-10" db="EMBL/GenBank/DDBJ databases">
        <authorList>
            <person name="Varghese N."/>
            <person name="Submissions S."/>
        </authorList>
    </citation>
    <scope>NUCLEOTIDE SEQUENCE [LARGE SCALE GENOMIC DNA]</scope>
    <source>
        <strain evidence="5">CGMCC 1.3431</strain>
    </source>
</reference>
<evidence type="ECO:0000259" key="2">
    <source>
        <dbReference type="Pfam" id="PF07971"/>
    </source>
</evidence>